<dbReference type="AlphaFoldDB" id="A0A0F9WV58"/>
<organism evidence="2">
    <name type="scientific">marine sediment metagenome</name>
    <dbReference type="NCBI Taxonomy" id="412755"/>
    <lineage>
        <taxon>unclassified sequences</taxon>
        <taxon>metagenomes</taxon>
        <taxon>ecological metagenomes</taxon>
    </lineage>
</organism>
<reference evidence="2" key="1">
    <citation type="journal article" date="2015" name="Nature">
        <title>Complex archaea that bridge the gap between prokaryotes and eukaryotes.</title>
        <authorList>
            <person name="Spang A."/>
            <person name="Saw J.H."/>
            <person name="Jorgensen S.L."/>
            <person name="Zaremba-Niedzwiedzka K."/>
            <person name="Martijn J."/>
            <person name="Lind A.E."/>
            <person name="van Eijk R."/>
            <person name="Schleper C."/>
            <person name="Guy L."/>
            <person name="Ettema T.J."/>
        </authorList>
    </citation>
    <scope>NUCLEOTIDE SEQUENCE</scope>
</reference>
<comment type="caution">
    <text evidence="2">The sequence shown here is derived from an EMBL/GenBank/DDBJ whole genome shotgun (WGS) entry which is preliminary data.</text>
</comment>
<sequence length="896" mass="98156">MSLYPYINPANDTNSGALGGTQVTIPLRWRQSTTTMRLLGSDIRLSTASFTPGCGAGFICPGAETVEGSWQIGGTAEIQKQSCHEESPAAGDVFIRREIWLDNPPATLVWNVWSSHDSYRITKKDVEIDWSNFYSQLKTLVPLGLNKQILGITFEDGDNGFDLTLDGTLTLPALNFGYGNLSGSFSGSDGTLFNDNMILAGDIQQKPLPDGGTGTVPVYDDLTVEPLNDSAQVVETSGDGFECQTSSFMLPMSITVWLGDKAAPLDDPEEGGVVNVNDSSNSSEPSNSVSNLSRMDIITMPGGDSNMGTFSGGGYNPVQVFIGNSVLPFDSIYFTSGNYNNFVAGGGGIVTESGIFANGAAIYIDNIHLSIEGSTMTVIQISDFDATALLTVGERIFGYIINQSGDYESSFTGFISSKKRTLTGKGESIVYTCRDLKNYLSQYITPAYFTYIPPDSENSQNTVTLETIVKDILVRAGLNGANINLPGTMAPQVEWTYESVQTVLEWAARYFGDHVYYIDKSGVLNFEKFTSGTLIKSFRIPSRGESVSSITKVLSFRPIEDHSRSRSKLVLVGDFPVREISGEGIFDYPTLEVAWTLNEITGYKPTDAFIIDPKLNTKTGIFCFLDTKYDRYIYYFMYFPGKTLVTELPSNPDIAAKFLKLNDIYSGNLGITGAVHDFDNTPGNILPLIGDWTMTPEHINTIPGHSFIYITDKVSPGAASIMNSWRGNKILRPTQTTISYRYAIREDEPLKVTISTGHPGGVGVIKESAFKKVVSSSSPIDDTNLMLAYLNQLKNFYKPEFGGSLEIDGLDTDLTLLGKLSITNTSLPSEESDNLVIHSILYDVSNKKTTAELTNKTFYKLPFFDVEREIARARSANKVEIAKLTNEYLRTGVRRV</sequence>
<feature type="compositionally biased region" description="Low complexity" evidence="1">
    <location>
        <begin position="273"/>
        <end position="290"/>
    </location>
</feature>
<gene>
    <name evidence="2" type="ORF">LCGC14_0306020</name>
</gene>
<protein>
    <submittedName>
        <fullName evidence="2">Uncharacterized protein</fullName>
    </submittedName>
</protein>
<dbReference type="EMBL" id="LAZR01000195">
    <property type="protein sequence ID" value="KKN82778.1"/>
    <property type="molecule type" value="Genomic_DNA"/>
</dbReference>
<feature type="region of interest" description="Disordered" evidence="1">
    <location>
        <begin position="268"/>
        <end position="290"/>
    </location>
</feature>
<evidence type="ECO:0000313" key="2">
    <source>
        <dbReference type="EMBL" id="KKN82778.1"/>
    </source>
</evidence>
<proteinExistence type="predicted"/>
<name>A0A0F9WV58_9ZZZZ</name>
<evidence type="ECO:0000256" key="1">
    <source>
        <dbReference type="SAM" id="MobiDB-lite"/>
    </source>
</evidence>
<accession>A0A0F9WV58</accession>